<dbReference type="Gene3D" id="1.10.340.70">
    <property type="match status" value="1"/>
</dbReference>
<feature type="domain" description="Integrase zinc-binding" evidence="1">
    <location>
        <begin position="174"/>
        <end position="208"/>
    </location>
</feature>
<dbReference type="InterPro" id="IPR041588">
    <property type="entry name" value="Integrase_H2C2"/>
</dbReference>
<evidence type="ECO:0000259" key="1">
    <source>
        <dbReference type="Pfam" id="PF17921"/>
    </source>
</evidence>
<name>A0AAV4GKU0_9GAST</name>
<dbReference type="PROSITE" id="PS51450">
    <property type="entry name" value="LRR"/>
    <property type="match status" value="1"/>
</dbReference>
<dbReference type="SUPFAM" id="SSF52058">
    <property type="entry name" value="L domain-like"/>
    <property type="match status" value="1"/>
</dbReference>
<protein>
    <submittedName>
        <fullName evidence="2">Zinc finger protein</fullName>
    </submittedName>
</protein>
<comment type="caution">
    <text evidence="2">The sequence shown here is derived from an EMBL/GenBank/DDBJ whole genome shotgun (WGS) entry which is preliminary data.</text>
</comment>
<dbReference type="InterPro" id="IPR032675">
    <property type="entry name" value="LRR_dom_sf"/>
</dbReference>
<dbReference type="AlphaFoldDB" id="A0AAV4GKU0"/>
<dbReference type="InterPro" id="IPR001611">
    <property type="entry name" value="Leu-rich_rpt"/>
</dbReference>
<sequence length="208" mass="23498">MDKAILLFGGVSQKILYPQREVSFKTRCSNLIKSTDVDQLLAAGFESFPCLSKLVITNSFIKVIPQGAFPRTVNASLFRCSKSNSNTPKSKLQELDLKINRIHTIEDNSLMAPHLQWLDLSNKSIKCIDGKFLNADRISRRGRKVVSFEKAGGIVYRRYEDPGYSVSIKQVVLPKSLREYVMSVAHDSQTQAHLGIRRTKDKALSNFY</sequence>
<reference evidence="2 3" key="1">
    <citation type="journal article" date="2021" name="Elife">
        <title>Chloroplast acquisition without the gene transfer in kleptoplastic sea slugs, Plakobranchus ocellatus.</title>
        <authorList>
            <person name="Maeda T."/>
            <person name="Takahashi S."/>
            <person name="Yoshida T."/>
            <person name="Shimamura S."/>
            <person name="Takaki Y."/>
            <person name="Nagai Y."/>
            <person name="Toyoda A."/>
            <person name="Suzuki Y."/>
            <person name="Arimoto A."/>
            <person name="Ishii H."/>
            <person name="Satoh N."/>
            <person name="Nishiyama T."/>
            <person name="Hasebe M."/>
            <person name="Maruyama T."/>
            <person name="Minagawa J."/>
            <person name="Obokata J."/>
            <person name="Shigenobu S."/>
        </authorList>
    </citation>
    <scope>NUCLEOTIDE SEQUENCE [LARGE SCALE GENOMIC DNA]</scope>
</reference>
<organism evidence="2 3">
    <name type="scientific">Elysia marginata</name>
    <dbReference type="NCBI Taxonomy" id="1093978"/>
    <lineage>
        <taxon>Eukaryota</taxon>
        <taxon>Metazoa</taxon>
        <taxon>Spiralia</taxon>
        <taxon>Lophotrochozoa</taxon>
        <taxon>Mollusca</taxon>
        <taxon>Gastropoda</taxon>
        <taxon>Heterobranchia</taxon>
        <taxon>Euthyneura</taxon>
        <taxon>Panpulmonata</taxon>
        <taxon>Sacoglossa</taxon>
        <taxon>Placobranchoidea</taxon>
        <taxon>Plakobranchidae</taxon>
        <taxon>Elysia</taxon>
    </lineage>
</organism>
<accession>A0AAV4GKU0</accession>
<dbReference type="Gene3D" id="3.80.10.10">
    <property type="entry name" value="Ribonuclease Inhibitor"/>
    <property type="match status" value="1"/>
</dbReference>
<proteinExistence type="predicted"/>
<gene>
    <name evidence="2" type="ORF">ElyMa_006043300</name>
</gene>
<dbReference type="EMBL" id="BMAT01012105">
    <property type="protein sequence ID" value="GFR86042.1"/>
    <property type="molecule type" value="Genomic_DNA"/>
</dbReference>
<keyword evidence="3" id="KW-1185">Reference proteome</keyword>
<dbReference type="Proteomes" id="UP000762676">
    <property type="component" value="Unassembled WGS sequence"/>
</dbReference>
<evidence type="ECO:0000313" key="2">
    <source>
        <dbReference type="EMBL" id="GFR86042.1"/>
    </source>
</evidence>
<evidence type="ECO:0000313" key="3">
    <source>
        <dbReference type="Proteomes" id="UP000762676"/>
    </source>
</evidence>
<dbReference type="Pfam" id="PF17921">
    <property type="entry name" value="Integrase_H2C2"/>
    <property type="match status" value="1"/>
</dbReference>